<evidence type="ECO:0000256" key="2">
    <source>
        <dbReference type="ARBA" id="ARBA00023125"/>
    </source>
</evidence>
<dbReference type="STRING" id="416943.SAMN05445871_3372"/>
<organism evidence="6 7">
    <name type="scientific">Paraburkholderia caballeronis</name>
    <dbReference type="NCBI Taxonomy" id="416943"/>
    <lineage>
        <taxon>Bacteria</taxon>
        <taxon>Pseudomonadati</taxon>
        <taxon>Pseudomonadota</taxon>
        <taxon>Betaproteobacteria</taxon>
        <taxon>Burkholderiales</taxon>
        <taxon>Burkholderiaceae</taxon>
        <taxon>Paraburkholderia</taxon>
    </lineage>
</organism>
<dbReference type="GO" id="GO:0043565">
    <property type="term" value="F:sequence-specific DNA binding"/>
    <property type="evidence" value="ECO:0007669"/>
    <property type="project" value="InterPro"/>
</dbReference>
<dbReference type="Pfam" id="PF02311">
    <property type="entry name" value="AraC_binding"/>
    <property type="match status" value="1"/>
</dbReference>
<sequence length="282" mass="31286">MGHSALSSTVRKTDVRIWRAPDLGAELLRGQFHDFSYDVHTHQTACFALITEGAIRIRMRGTEFVARQGDLYAIDADEPHAGWPVDEHGWRQRTVYVDTAHLGSLLGDGHGGATHGGRLTGPIISDPALTAMFYGVHRCSEVEGEALKREERYLAFAARLFERHVRRPAARADAGREPRAIALAKDFLTHHLDRNVRLGDIAQAAGLPPYRLFRAFERHVGMTPHGYQRQARIRCAIGLIRVGRALSDVAAATGFADQAHLTRSFRRSVGVTPGAYRKALLR</sequence>
<evidence type="ECO:0000313" key="7">
    <source>
        <dbReference type="Proteomes" id="UP000199120"/>
    </source>
</evidence>
<dbReference type="SUPFAM" id="SSF46689">
    <property type="entry name" value="Homeodomain-like"/>
    <property type="match status" value="2"/>
</dbReference>
<dbReference type="Gene3D" id="1.10.10.60">
    <property type="entry name" value="Homeodomain-like"/>
    <property type="match status" value="1"/>
</dbReference>
<dbReference type="InterPro" id="IPR003313">
    <property type="entry name" value="AraC-bd"/>
</dbReference>
<keyword evidence="2 6" id="KW-0238">DNA-binding</keyword>
<dbReference type="PANTHER" id="PTHR46796">
    <property type="entry name" value="HTH-TYPE TRANSCRIPTIONAL ACTIVATOR RHAS-RELATED"/>
    <property type="match status" value="1"/>
</dbReference>
<dbReference type="SMART" id="SM00342">
    <property type="entry name" value="HTH_ARAC"/>
    <property type="match status" value="1"/>
</dbReference>
<keyword evidence="1" id="KW-0805">Transcription regulation</keyword>
<evidence type="ECO:0000256" key="1">
    <source>
        <dbReference type="ARBA" id="ARBA00023015"/>
    </source>
</evidence>
<dbReference type="InterPro" id="IPR009057">
    <property type="entry name" value="Homeodomain-like_sf"/>
</dbReference>
<dbReference type="PROSITE" id="PS01124">
    <property type="entry name" value="HTH_ARAC_FAMILY_2"/>
    <property type="match status" value="1"/>
</dbReference>
<dbReference type="AlphaFoldDB" id="A0A1H7HLI9"/>
<evidence type="ECO:0000313" key="6">
    <source>
        <dbReference type="EMBL" id="SEK50527.1"/>
    </source>
</evidence>
<dbReference type="RefSeq" id="WP_090546698.1">
    <property type="nucleotide sequence ID" value="NZ_FNSR01000001.1"/>
</dbReference>
<accession>A0A1H7HLI9</accession>
<keyword evidence="4" id="KW-0804">Transcription</keyword>
<dbReference type="GO" id="GO:0003700">
    <property type="term" value="F:DNA-binding transcription factor activity"/>
    <property type="evidence" value="ECO:0007669"/>
    <property type="project" value="InterPro"/>
</dbReference>
<proteinExistence type="predicted"/>
<dbReference type="SUPFAM" id="SSF51215">
    <property type="entry name" value="Regulatory protein AraC"/>
    <property type="match status" value="1"/>
</dbReference>
<dbReference type="PROSITE" id="PS00041">
    <property type="entry name" value="HTH_ARAC_FAMILY_1"/>
    <property type="match status" value="1"/>
</dbReference>
<dbReference type="OrthoDB" id="3631840at2"/>
<dbReference type="Gene3D" id="2.60.120.10">
    <property type="entry name" value="Jelly Rolls"/>
    <property type="match status" value="1"/>
</dbReference>
<dbReference type="InterPro" id="IPR018060">
    <property type="entry name" value="HTH_AraC"/>
</dbReference>
<dbReference type="InterPro" id="IPR018062">
    <property type="entry name" value="HTH_AraC-typ_CS"/>
</dbReference>
<evidence type="ECO:0000256" key="3">
    <source>
        <dbReference type="ARBA" id="ARBA00023159"/>
    </source>
</evidence>
<dbReference type="Pfam" id="PF12833">
    <property type="entry name" value="HTH_18"/>
    <property type="match status" value="1"/>
</dbReference>
<feature type="domain" description="HTH araC/xylS-type" evidence="5">
    <location>
        <begin position="182"/>
        <end position="279"/>
    </location>
</feature>
<name>A0A1H7HLI9_9BURK</name>
<gene>
    <name evidence="6" type="ORF">SAMN05192542_102309</name>
</gene>
<dbReference type="InterPro" id="IPR037923">
    <property type="entry name" value="HTH-like"/>
</dbReference>
<evidence type="ECO:0000256" key="4">
    <source>
        <dbReference type="ARBA" id="ARBA00023163"/>
    </source>
</evidence>
<dbReference type="PANTHER" id="PTHR46796:SF2">
    <property type="entry name" value="TRANSCRIPTIONAL REGULATORY PROTEIN"/>
    <property type="match status" value="1"/>
</dbReference>
<dbReference type="InterPro" id="IPR050204">
    <property type="entry name" value="AraC_XylS_family_regulators"/>
</dbReference>
<dbReference type="InterPro" id="IPR014710">
    <property type="entry name" value="RmlC-like_jellyroll"/>
</dbReference>
<dbReference type="EMBL" id="FOAJ01000002">
    <property type="protein sequence ID" value="SEK50527.1"/>
    <property type="molecule type" value="Genomic_DNA"/>
</dbReference>
<keyword evidence="3" id="KW-0010">Activator</keyword>
<evidence type="ECO:0000259" key="5">
    <source>
        <dbReference type="PROSITE" id="PS01124"/>
    </source>
</evidence>
<keyword evidence="7" id="KW-1185">Reference proteome</keyword>
<dbReference type="Proteomes" id="UP000199120">
    <property type="component" value="Unassembled WGS sequence"/>
</dbReference>
<reference evidence="7" key="1">
    <citation type="submission" date="2016-10" db="EMBL/GenBank/DDBJ databases">
        <authorList>
            <person name="Varghese N."/>
            <person name="Submissions S."/>
        </authorList>
    </citation>
    <scope>NUCLEOTIDE SEQUENCE [LARGE SCALE GENOMIC DNA]</scope>
    <source>
        <strain evidence="7">LMG 26416</strain>
    </source>
</reference>
<protein>
    <submittedName>
        <fullName evidence="6">AraC-type DNA-binding protein</fullName>
    </submittedName>
</protein>